<keyword evidence="11" id="KW-1185">Reference proteome</keyword>
<dbReference type="AlphaFoldDB" id="A0A3P7M7K1"/>
<evidence type="ECO:0000313" key="10">
    <source>
        <dbReference type="EMBL" id="VDN14091.1"/>
    </source>
</evidence>
<dbReference type="EC" id="2.3.2.27" evidence="4"/>
<comment type="catalytic activity">
    <reaction evidence="1">
        <text>S-ubiquitinyl-[E2 ubiquitin-conjugating enzyme]-L-cysteine + [acceptor protein]-L-lysine = [E2 ubiquitin-conjugating enzyme]-L-cysteine + N(6)-ubiquitinyl-[acceptor protein]-L-lysine.</text>
        <dbReference type="EC" id="2.3.2.27"/>
    </reaction>
</comment>
<gene>
    <name evidence="10" type="ORF">DILT_LOCUS9922</name>
</gene>
<evidence type="ECO:0000313" key="11">
    <source>
        <dbReference type="Proteomes" id="UP000281553"/>
    </source>
</evidence>
<keyword evidence="9" id="KW-0472">Membrane</keyword>
<evidence type="ECO:0000256" key="6">
    <source>
        <dbReference type="ARBA" id="ARBA00022692"/>
    </source>
</evidence>
<evidence type="ECO:0000256" key="1">
    <source>
        <dbReference type="ARBA" id="ARBA00000900"/>
    </source>
</evidence>
<name>A0A3P7M7K1_DIBLA</name>
<evidence type="ECO:0000256" key="4">
    <source>
        <dbReference type="ARBA" id="ARBA00012483"/>
    </source>
</evidence>
<dbReference type="GO" id="GO:0061630">
    <property type="term" value="F:ubiquitin protein ligase activity"/>
    <property type="evidence" value="ECO:0007669"/>
    <property type="project" value="UniProtKB-EC"/>
</dbReference>
<evidence type="ECO:0000256" key="3">
    <source>
        <dbReference type="ARBA" id="ARBA00004906"/>
    </source>
</evidence>
<evidence type="ECO:0000256" key="5">
    <source>
        <dbReference type="ARBA" id="ARBA00022679"/>
    </source>
</evidence>
<comment type="subcellular location">
    <subcellularLocation>
        <location evidence="2">Membrane</location>
        <topology evidence="2">Multi-pass membrane protein</topology>
    </subcellularLocation>
</comment>
<evidence type="ECO:0000256" key="9">
    <source>
        <dbReference type="ARBA" id="ARBA00023136"/>
    </source>
</evidence>
<evidence type="ECO:0000256" key="2">
    <source>
        <dbReference type="ARBA" id="ARBA00004141"/>
    </source>
</evidence>
<evidence type="ECO:0000256" key="8">
    <source>
        <dbReference type="ARBA" id="ARBA00022989"/>
    </source>
</evidence>
<dbReference type="GO" id="GO:0005789">
    <property type="term" value="C:endoplasmic reticulum membrane"/>
    <property type="evidence" value="ECO:0007669"/>
    <property type="project" value="TreeGrafter"/>
</dbReference>
<dbReference type="Proteomes" id="UP000281553">
    <property type="component" value="Unassembled WGS sequence"/>
</dbReference>
<evidence type="ECO:0000256" key="7">
    <source>
        <dbReference type="ARBA" id="ARBA00022786"/>
    </source>
</evidence>
<keyword evidence="7" id="KW-0833">Ubl conjugation pathway</keyword>
<reference evidence="10 11" key="1">
    <citation type="submission" date="2018-11" db="EMBL/GenBank/DDBJ databases">
        <authorList>
            <consortium name="Pathogen Informatics"/>
        </authorList>
    </citation>
    <scope>NUCLEOTIDE SEQUENCE [LARGE SCALE GENOMIC DNA]</scope>
</reference>
<keyword evidence="5" id="KW-0808">Transferase</keyword>
<dbReference type="EMBL" id="UYRU01058244">
    <property type="protein sequence ID" value="VDN14091.1"/>
    <property type="molecule type" value="Genomic_DNA"/>
</dbReference>
<dbReference type="OrthoDB" id="1108038at2759"/>
<protein>
    <recommendedName>
        <fullName evidence="4">RING-type E3 ubiquitin transferase</fullName>
        <ecNumber evidence="4">2.3.2.27</ecNumber>
    </recommendedName>
</protein>
<proteinExistence type="predicted"/>
<accession>A0A3P7M7K1</accession>
<sequence length="105" mass="12065">MIVQKLLPGFLPFQFSLAHDSPVDYSVEIILLQIFFPFVLDGQLKHALHSVLRWWCILVAWVLDLRSYLLGDVPFQPGVRIHVVFRHSLSQSPMHASCSEDHSVK</sequence>
<dbReference type="GO" id="GO:0036503">
    <property type="term" value="P:ERAD pathway"/>
    <property type="evidence" value="ECO:0007669"/>
    <property type="project" value="TreeGrafter"/>
</dbReference>
<dbReference type="PANTHER" id="PTHR13145:SF0">
    <property type="entry name" value="E3 UBIQUITIN-PROTEIN LIGASE MARCHF6"/>
    <property type="match status" value="1"/>
</dbReference>
<dbReference type="PANTHER" id="PTHR13145">
    <property type="entry name" value="SSM4 PROTEIN"/>
    <property type="match status" value="1"/>
</dbReference>
<comment type="pathway">
    <text evidence="3">Protein modification; protein ubiquitination.</text>
</comment>
<keyword evidence="6" id="KW-0812">Transmembrane</keyword>
<keyword evidence="8" id="KW-1133">Transmembrane helix</keyword>
<organism evidence="10 11">
    <name type="scientific">Dibothriocephalus latus</name>
    <name type="common">Fish tapeworm</name>
    <name type="synonym">Diphyllobothrium latum</name>
    <dbReference type="NCBI Taxonomy" id="60516"/>
    <lineage>
        <taxon>Eukaryota</taxon>
        <taxon>Metazoa</taxon>
        <taxon>Spiralia</taxon>
        <taxon>Lophotrochozoa</taxon>
        <taxon>Platyhelminthes</taxon>
        <taxon>Cestoda</taxon>
        <taxon>Eucestoda</taxon>
        <taxon>Diphyllobothriidea</taxon>
        <taxon>Diphyllobothriidae</taxon>
        <taxon>Dibothriocephalus</taxon>
    </lineage>
</organism>